<reference evidence="1 2" key="1">
    <citation type="submission" date="2024-09" db="EMBL/GenBank/DDBJ databases">
        <authorList>
            <person name="Sun Q."/>
            <person name="Mori K."/>
        </authorList>
    </citation>
    <scope>NUCLEOTIDE SEQUENCE [LARGE SCALE GENOMIC DNA]</scope>
    <source>
        <strain evidence="1 2">CCM 7759</strain>
    </source>
</reference>
<evidence type="ECO:0000313" key="1">
    <source>
        <dbReference type="EMBL" id="MFC0214475.1"/>
    </source>
</evidence>
<name>A0ABV6DPA3_9BACL</name>
<comment type="caution">
    <text evidence="1">The sequence shown here is derived from an EMBL/GenBank/DDBJ whole genome shotgun (WGS) entry which is preliminary data.</text>
</comment>
<dbReference type="Proteomes" id="UP001589776">
    <property type="component" value="Unassembled WGS sequence"/>
</dbReference>
<dbReference type="EMBL" id="JBHLWN010000074">
    <property type="protein sequence ID" value="MFC0214475.1"/>
    <property type="molecule type" value="Genomic_DNA"/>
</dbReference>
<organism evidence="1 2">
    <name type="scientific">Paenibacillus chartarius</name>
    <dbReference type="NCBI Taxonomy" id="747481"/>
    <lineage>
        <taxon>Bacteria</taxon>
        <taxon>Bacillati</taxon>
        <taxon>Bacillota</taxon>
        <taxon>Bacilli</taxon>
        <taxon>Bacillales</taxon>
        <taxon>Paenibacillaceae</taxon>
        <taxon>Paenibacillus</taxon>
    </lineage>
</organism>
<proteinExistence type="predicted"/>
<evidence type="ECO:0000313" key="2">
    <source>
        <dbReference type="Proteomes" id="UP001589776"/>
    </source>
</evidence>
<keyword evidence="2" id="KW-1185">Reference proteome</keyword>
<protein>
    <submittedName>
        <fullName evidence="1">Uncharacterized protein</fullName>
    </submittedName>
</protein>
<dbReference type="RefSeq" id="WP_377471847.1">
    <property type="nucleotide sequence ID" value="NZ_JBHLWN010000074.1"/>
</dbReference>
<accession>A0ABV6DPA3</accession>
<sequence length="51" mass="5889">MPNEDAVWKEEAEYFGVMSDAQELNLLAKEKMTNVPEDSVFRAPELQDEDE</sequence>
<gene>
    <name evidence="1" type="ORF">ACFFK0_18755</name>
</gene>